<evidence type="ECO:0000256" key="11">
    <source>
        <dbReference type="ARBA" id="ARBA00022909"/>
    </source>
</evidence>
<comment type="caution">
    <text evidence="16">The sequence shown here is derived from an EMBL/GenBank/DDBJ whole genome shotgun (WGS) entry which is preliminary data.</text>
</comment>
<evidence type="ECO:0000313" key="17">
    <source>
        <dbReference type="Proteomes" id="UP001108027"/>
    </source>
</evidence>
<gene>
    <name evidence="16" type="primary">folP</name>
    <name evidence="16" type="ORF">LL252_18160</name>
</gene>
<evidence type="ECO:0000256" key="13">
    <source>
        <dbReference type="ARBA" id="ARBA00053449"/>
    </source>
</evidence>
<keyword evidence="10 14" id="KW-0460">Magnesium</keyword>
<dbReference type="PROSITE" id="PS50972">
    <property type="entry name" value="PTERIN_BINDING"/>
    <property type="match status" value="1"/>
</dbReference>
<dbReference type="GO" id="GO:0046872">
    <property type="term" value="F:metal ion binding"/>
    <property type="evidence" value="ECO:0007669"/>
    <property type="project" value="UniProtKB-KW"/>
</dbReference>
<evidence type="ECO:0000256" key="5">
    <source>
        <dbReference type="ARBA" id="ARBA00011738"/>
    </source>
</evidence>
<dbReference type="InterPro" id="IPR006390">
    <property type="entry name" value="DHP_synth_dom"/>
</dbReference>
<comment type="cofactor">
    <cofactor evidence="2 14">
        <name>Mg(2+)</name>
        <dbReference type="ChEBI" id="CHEBI:18420"/>
    </cofactor>
</comment>
<proteinExistence type="inferred from homology"/>
<dbReference type="Gene3D" id="3.20.20.20">
    <property type="entry name" value="Dihydropteroate synthase-like"/>
    <property type="match status" value="1"/>
</dbReference>
<evidence type="ECO:0000256" key="9">
    <source>
        <dbReference type="ARBA" id="ARBA00022723"/>
    </source>
</evidence>
<dbReference type="InterPro" id="IPR045031">
    <property type="entry name" value="DHP_synth-like"/>
</dbReference>
<dbReference type="GO" id="GO:0046656">
    <property type="term" value="P:folic acid biosynthetic process"/>
    <property type="evidence" value="ECO:0007669"/>
    <property type="project" value="UniProtKB-KW"/>
</dbReference>
<dbReference type="NCBIfam" id="TIGR01496">
    <property type="entry name" value="DHPS"/>
    <property type="match status" value="1"/>
</dbReference>
<evidence type="ECO:0000256" key="1">
    <source>
        <dbReference type="ARBA" id="ARBA00000012"/>
    </source>
</evidence>
<dbReference type="InterPro" id="IPR000489">
    <property type="entry name" value="Pterin-binding_dom"/>
</dbReference>
<dbReference type="Proteomes" id="UP001108027">
    <property type="component" value="Unassembled WGS sequence"/>
</dbReference>
<dbReference type="PANTHER" id="PTHR20941">
    <property type="entry name" value="FOLATE SYNTHESIS PROTEINS"/>
    <property type="match status" value="1"/>
</dbReference>
<comment type="catalytic activity">
    <reaction evidence="1">
        <text>(7,8-dihydropterin-6-yl)methyl diphosphate + 4-aminobenzoate = 7,8-dihydropteroate + diphosphate</text>
        <dbReference type="Rhea" id="RHEA:19949"/>
        <dbReference type="ChEBI" id="CHEBI:17836"/>
        <dbReference type="ChEBI" id="CHEBI:17839"/>
        <dbReference type="ChEBI" id="CHEBI:33019"/>
        <dbReference type="ChEBI" id="CHEBI:72950"/>
        <dbReference type="EC" id="2.5.1.15"/>
    </reaction>
</comment>
<keyword evidence="11 14" id="KW-0289">Folate biosynthesis</keyword>
<evidence type="ECO:0000256" key="12">
    <source>
        <dbReference type="ARBA" id="ARBA00030193"/>
    </source>
</evidence>
<comment type="pathway">
    <text evidence="3 14">Cofactor biosynthesis; tetrahydrofolate biosynthesis; 7,8-dihydrofolate from 2-amino-4-hydroxy-6-hydroxymethyl-7,8-dihydropteridine diphosphate and 4-aminobenzoate: step 1/2.</text>
</comment>
<dbReference type="PROSITE" id="PS00792">
    <property type="entry name" value="DHPS_1"/>
    <property type="match status" value="1"/>
</dbReference>
<dbReference type="PROSITE" id="PS00793">
    <property type="entry name" value="DHPS_2"/>
    <property type="match status" value="1"/>
</dbReference>
<dbReference type="GO" id="GO:0046654">
    <property type="term" value="P:tetrahydrofolate biosynthetic process"/>
    <property type="evidence" value="ECO:0007669"/>
    <property type="project" value="TreeGrafter"/>
</dbReference>
<comment type="similarity">
    <text evidence="4 14">Belongs to the DHPS family.</text>
</comment>
<dbReference type="InterPro" id="IPR011005">
    <property type="entry name" value="Dihydropteroate_synth-like_sf"/>
</dbReference>
<dbReference type="CDD" id="cd00739">
    <property type="entry name" value="DHPS"/>
    <property type="match status" value="1"/>
</dbReference>
<dbReference type="FunFam" id="3.20.20.20:FF:000004">
    <property type="entry name" value="Dihydropteroate synthase"/>
    <property type="match status" value="1"/>
</dbReference>
<evidence type="ECO:0000256" key="2">
    <source>
        <dbReference type="ARBA" id="ARBA00001946"/>
    </source>
</evidence>
<dbReference type="EMBL" id="JAJGNA010000041">
    <property type="protein sequence ID" value="MCC4310494.1"/>
    <property type="molecule type" value="Genomic_DNA"/>
</dbReference>
<evidence type="ECO:0000256" key="6">
    <source>
        <dbReference type="ARBA" id="ARBA00012458"/>
    </source>
</evidence>
<accession>A0A9Q3URZ1</accession>
<evidence type="ECO:0000256" key="7">
    <source>
        <dbReference type="ARBA" id="ARBA00016919"/>
    </source>
</evidence>
<organism evidence="16 17">
    <name type="scientific">Alloalcanivorax marinus</name>
    <dbReference type="NCBI Taxonomy" id="1177169"/>
    <lineage>
        <taxon>Bacteria</taxon>
        <taxon>Pseudomonadati</taxon>
        <taxon>Pseudomonadota</taxon>
        <taxon>Gammaproteobacteria</taxon>
        <taxon>Oceanospirillales</taxon>
        <taxon>Alcanivoracaceae</taxon>
        <taxon>Alloalcanivorax</taxon>
    </lineage>
</organism>
<feature type="domain" description="Pterin-binding" evidence="15">
    <location>
        <begin position="19"/>
        <end position="271"/>
    </location>
</feature>
<dbReference type="PANTHER" id="PTHR20941:SF1">
    <property type="entry name" value="FOLIC ACID SYNTHESIS PROTEIN FOL1"/>
    <property type="match status" value="1"/>
</dbReference>
<evidence type="ECO:0000313" key="16">
    <source>
        <dbReference type="EMBL" id="MCC4310494.1"/>
    </source>
</evidence>
<evidence type="ECO:0000256" key="8">
    <source>
        <dbReference type="ARBA" id="ARBA00022679"/>
    </source>
</evidence>
<dbReference type="GO" id="GO:0004156">
    <property type="term" value="F:dihydropteroate synthase activity"/>
    <property type="evidence" value="ECO:0007669"/>
    <property type="project" value="UniProtKB-EC"/>
</dbReference>
<comment type="subunit">
    <text evidence="5">Homodimer.</text>
</comment>
<dbReference type="SUPFAM" id="SSF51717">
    <property type="entry name" value="Dihydropteroate synthetase-like"/>
    <property type="match status" value="1"/>
</dbReference>
<evidence type="ECO:0000259" key="15">
    <source>
        <dbReference type="PROSITE" id="PS50972"/>
    </source>
</evidence>
<dbReference type="EC" id="2.5.1.15" evidence="6 14"/>
<keyword evidence="17" id="KW-1185">Reference proteome</keyword>
<evidence type="ECO:0000256" key="14">
    <source>
        <dbReference type="RuleBase" id="RU361205"/>
    </source>
</evidence>
<dbReference type="AlphaFoldDB" id="A0A9Q3URZ1"/>
<name>A0A9Q3URZ1_9GAMM</name>
<reference evidence="16" key="1">
    <citation type="submission" date="2021-10" db="EMBL/GenBank/DDBJ databases">
        <title>The diversity and Nitrogen Metabolism of Culturable Nitrate-Utilizing Bacteria Within the Oxygen Minimum Zone of the Changjiang (Yangtze River)Estuary.</title>
        <authorList>
            <person name="Zhang D."/>
            <person name="Zheng J."/>
            <person name="Liu S."/>
            <person name="He W."/>
        </authorList>
    </citation>
    <scope>NUCLEOTIDE SEQUENCE</scope>
    <source>
        <strain evidence="16">FXH-223</strain>
    </source>
</reference>
<protein>
    <recommendedName>
        <fullName evidence="7 14">Dihydropteroate synthase</fullName>
        <shortName evidence="14">DHPS</shortName>
        <ecNumber evidence="6 14">2.5.1.15</ecNumber>
    </recommendedName>
    <alternativeName>
        <fullName evidence="12 14">Dihydropteroate pyrophosphorylase</fullName>
    </alternativeName>
</protein>
<dbReference type="RefSeq" id="WP_228235183.1">
    <property type="nucleotide sequence ID" value="NZ_ARXL01000020.1"/>
</dbReference>
<sequence length="284" mass="30249">MSETTSLSCGARTLNLSAPLVMGVLNVTPDSFSDGGRYTTRDAALRQARRLLDEGAAIIDVGGESTRPGAEPVAEQEELDRVVPVVEALARELGAVVSVDTSTPAVIRETAAVGAGLINDVRSLRRPGALEAAARTGLPVCVMHMVGEPGNMQDNPHYENVTAEVVAFLRERVAACLAAGIPRERLLVDPGFGFAKTVDHNLRLLAELEQLKALDLPILVGLSRKGMIGKVLDRPVDQRLPGSLAAAVMCVERGARIVRAHDVKATVDGVRFAHAVLNHKNRRP</sequence>
<comment type="function">
    <text evidence="13 14">Catalyzes the condensation of para-aminobenzoate (pABA) with 6-hydroxymethyl-7,8-dihydropterin diphosphate (DHPt-PP) to form 7,8-dihydropteroate (H2Pte), the immediate precursor of folate derivatives.</text>
</comment>
<dbReference type="GO" id="GO:0005829">
    <property type="term" value="C:cytosol"/>
    <property type="evidence" value="ECO:0007669"/>
    <property type="project" value="TreeGrafter"/>
</dbReference>
<keyword evidence="8 14" id="KW-0808">Transferase</keyword>
<dbReference type="Pfam" id="PF00809">
    <property type="entry name" value="Pterin_bind"/>
    <property type="match status" value="1"/>
</dbReference>
<evidence type="ECO:0000256" key="3">
    <source>
        <dbReference type="ARBA" id="ARBA00004763"/>
    </source>
</evidence>
<evidence type="ECO:0000256" key="4">
    <source>
        <dbReference type="ARBA" id="ARBA00009503"/>
    </source>
</evidence>
<evidence type="ECO:0000256" key="10">
    <source>
        <dbReference type="ARBA" id="ARBA00022842"/>
    </source>
</evidence>
<keyword evidence="9 14" id="KW-0479">Metal-binding</keyword>